<sequence>MADGGDIGQWREAGRGSIADRFVGNRLEVGKGVGDDPLGVYRTDPAEPECGLSHAHDEAVACDPNRFAFAKPQPAEHQTLDDGQMSEGALHPDPPLIRDGASRSQAHVGGKQSRPVSKGCSAMGFDRRCGVKRTIDGGERVLVVGKLESPDQRDPVRGQEPQSELFAYEAEDGVCARSAIFRKHRLQALRERKRAARKGAVGKTDRGQERGHAVSSDG</sequence>
<feature type="region of interest" description="Disordered" evidence="1">
    <location>
        <begin position="74"/>
        <end position="94"/>
    </location>
</feature>
<evidence type="ECO:0000313" key="3">
    <source>
        <dbReference type="Proteomes" id="UP001229244"/>
    </source>
</evidence>
<evidence type="ECO:0000256" key="1">
    <source>
        <dbReference type="SAM" id="MobiDB-lite"/>
    </source>
</evidence>
<dbReference type="EMBL" id="JAUSUL010000002">
    <property type="protein sequence ID" value="MDQ0315772.1"/>
    <property type="molecule type" value="Genomic_DNA"/>
</dbReference>
<evidence type="ECO:0000313" key="2">
    <source>
        <dbReference type="EMBL" id="MDQ0315772.1"/>
    </source>
</evidence>
<accession>A0AAE3VPL5</accession>
<feature type="region of interest" description="Disordered" evidence="1">
    <location>
        <begin position="191"/>
        <end position="218"/>
    </location>
</feature>
<dbReference type="Proteomes" id="UP001229244">
    <property type="component" value="Unassembled WGS sequence"/>
</dbReference>
<gene>
    <name evidence="2" type="ORF">J2S73_002229</name>
</gene>
<keyword evidence="3" id="KW-1185">Reference proteome</keyword>
<proteinExistence type="predicted"/>
<comment type="caution">
    <text evidence="2">The sequence shown here is derived from an EMBL/GenBank/DDBJ whole genome shotgun (WGS) entry which is preliminary data.</text>
</comment>
<dbReference type="AlphaFoldDB" id="A0AAE3VPL5"/>
<feature type="compositionally biased region" description="Basic and acidic residues" evidence="1">
    <location>
        <begin position="203"/>
        <end position="212"/>
    </location>
</feature>
<protein>
    <submittedName>
        <fullName evidence="2">Uncharacterized protein</fullName>
    </submittedName>
</protein>
<name>A0AAE3VPL5_9HYPH</name>
<organism evidence="2 3">
    <name type="scientific">Amorphus orientalis</name>
    <dbReference type="NCBI Taxonomy" id="649198"/>
    <lineage>
        <taxon>Bacteria</taxon>
        <taxon>Pseudomonadati</taxon>
        <taxon>Pseudomonadota</taxon>
        <taxon>Alphaproteobacteria</taxon>
        <taxon>Hyphomicrobiales</taxon>
        <taxon>Amorphaceae</taxon>
        <taxon>Amorphus</taxon>
    </lineage>
</organism>
<reference evidence="2" key="1">
    <citation type="submission" date="2023-07" db="EMBL/GenBank/DDBJ databases">
        <title>Genomic Encyclopedia of Type Strains, Phase IV (KMG-IV): sequencing the most valuable type-strain genomes for metagenomic binning, comparative biology and taxonomic classification.</title>
        <authorList>
            <person name="Goeker M."/>
        </authorList>
    </citation>
    <scope>NUCLEOTIDE SEQUENCE</scope>
    <source>
        <strain evidence="2">DSM 21202</strain>
    </source>
</reference>